<sequence length="63" mass="7074">MEALILLIIMGVGLIGLAVSSALLYSTYHPKQDGLNTNVDQAHRDLFFRKVKNNATRMRHALH</sequence>
<keyword evidence="1" id="KW-0472">Membrane</keyword>
<dbReference type="EMBL" id="JACIBY010000008">
    <property type="protein sequence ID" value="MBB3839889.1"/>
    <property type="molecule type" value="Genomic_DNA"/>
</dbReference>
<dbReference type="RefSeq" id="WP_183976520.1">
    <property type="nucleotide sequence ID" value="NZ_JACIBY010000008.1"/>
</dbReference>
<feature type="transmembrane region" description="Helical" evidence="1">
    <location>
        <begin position="6"/>
        <end position="25"/>
    </location>
</feature>
<protein>
    <submittedName>
        <fullName evidence="2">Uncharacterized protein</fullName>
    </submittedName>
</protein>
<name>A0A7W5ZMZ6_9BACT</name>
<evidence type="ECO:0000313" key="3">
    <source>
        <dbReference type="Proteomes" id="UP000541352"/>
    </source>
</evidence>
<comment type="caution">
    <text evidence="2">The sequence shown here is derived from an EMBL/GenBank/DDBJ whole genome shotgun (WGS) entry which is preliminary data.</text>
</comment>
<accession>A0A7W5ZMZ6</accession>
<gene>
    <name evidence="2" type="ORF">FHS57_003900</name>
</gene>
<evidence type="ECO:0000256" key="1">
    <source>
        <dbReference type="SAM" id="Phobius"/>
    </source>
</evidence>
<evidence type="ECO:0000313" key="2">
    <source>
        <dbReference type="EMBL" id="MBB3839889.1"/>
    </source>
</evidence>
<dbReference type="Proteomes" id="UP000541352">
    <property type="component" value="Unassembled WGS sequence"/>
</dbReference>
<organism evidence="2 3">
    <name type="scientific">Runella defluvii</name>
    <dbReference type="NCBI Taxonomy" id="370973"/>
    <lineage>
        <taxon>Bacteria</taxon>
        <taxon>Pseudomonadati</taxon>
        <taxon>Bacteroidota</taxon>
        <taxon>Cytophagia</taxon>
        <taxon>Cytophagales</taxon>
        <taxon>Spirosomataceae</taxon>
        <taxon>Runella</taxon>
    </lineage>
</organism>
<keyword evidence="3" id="KW-1185">Reference proteome</keyword>
<reference evidence="2 3" key="1">
    <citation type="submission" date="2020-08" db="EMBL/GenBank/DDBJ databases">
        <title>Genomic Encyclopedia of Type Strains, Phase IV (KMG-IV): sequencing the most valuable type-strain genomes for metagenomic binning, comparative biology and taxonomic classification.</title>
        <authorList>
            <person name="Goeker M."/>
        </authorList>
    </citation>
    <scope>NUCLEOTIDE SEQUENCE [LARGE SCALE GENOMIC DNA]</scope>
    <source>
        <strain evidence="2 3">DSM 17976</strain>
    </source>
</reference>
<dbReference type="AlphaFoldDB" id="A0A7W5ZMZ6"/>
<proteinExistence type="predicted"/>
<keyword evidence="1" id="KW-1133">Transmembrane helix</keyword>
<keyword evidence="1" id="KW-0812">Transmembrane</keyword>